<evidence type="ECO:0000313" key="1">
    <source>
        <dbReference type="EMBL" id="OEV16278.1"/>
    </source>
</evidence>
<sequence length="127" mass="13667">MNIAETAALVGAAGSVLGGGGFFVARATVRAAQTTRLANEATARANEAIARMTVEPQAKAQDLAVLQATVRRVDEENGQLRGRQARFEALLRAFAWTVDRWAGQMHRAGIEPDPVHPLVDEYNRTGV</sequence>
<reference evidence="1 2" key="1">
    <citation type="journal article" date="2016" name="Front. Microbiol.">
        <title>Comparative Genomics Analysis of Streptomyces Species Reveals Their Adaptation to the Marine Environment and Their Diversity at the Genomic Level.</title>
        <authorList>
            <person name="Tian X."/>
            <person name="Zhang Z."/>
            <person name="Yang T."/>
            <person name="Chen M."/>
            <person name="Li J."/>
            <person name="Chen F."/>
            <person name="Yang J."/>
            <person name="Li W."/>
            <person name="Zhang B."/>
            <person name="Zhang Z."/>
            <person name="Wu J."/>
            <person name="Zhang C."/>
            <person name="Long L."/>
            <person name="Xiao J."/>
        </authorList>
    </citation>
    <scope>NUCLEOTIDE SEQUENCE [LARGE SCALE GENOMIC DNA]</scope>
    <source>
        <strain evidence="1 2">SCSIO M10372</strain>
    </source>
</reference>
<proteinExistence type="predicted"/>
<dbReference type="RefSeq" id="WP_070203820.1">
    <property type="nucleotide sequence ID" value="NZ_LJGZ01000103.1"/>
</dbReference>
<keyword evidence="2" id="KW-1185">Reference proteome</keyword>
<dbReference type="Proteomes" id="UP000175971">
    <property type="component" value="Unassembled WGS sequence"/>
</dbReference>
<accession>A0A1E7LJB9</accession>
<dbReference type="PATRIC" id="fig|518642.7.peg.2622"/>
<dbReference type="AlphaFoldDB" id="A0A1E7LJB9"/>
<name>A0A1E7LJB9_9ACTN</name>
<comment type="caution">
    <text evidence="1">The sequence shown here is derived from an EMBL/GenBank/DDBJ whole genome shotgun (WGS) entry which is preliminary data.</text>
</comment>
<gene>
    <name evidence="1" type="ORF">AN221_32205</name>
</gene>
<dbReference type="OrthoDB" id="4265533at2"/>
<protein>
    <submittedName>
        <fullName evidence="1">Uncharacterized protein</fullName>
    </submittedName>
</protein>
<organism evidence="1 2">
    <name type="scientific">Streptomyces nanshensis</name>
    <dbReference type="NCBI Taxonomy" id="518642"/>
    <lineage>
        <taxon>Bacteria</taxon>
        <taxon>Bacillati</taxon>
        <taxon>Actinomycetota</taxon>
        <taxon>Actinomycetes</taxon>
        <taxon>Kitasatosporales</taxon>
        <taxon>Streptomycetaceae</taxon>
        <taxon>Streptomyces</taxon>
    </lineage>
</organism>
<dbReference type="EMBL" id="LJGZ01000103">
    <property type="protein sequence ID" value="OEV16278.1"/>
    <property type="molecule type" value="Genomic_DNA"/>
</dbReference>
<evidence type="ECO:0000313" key="2">
    <source>
        <dbReference type="Proteomes" id="UP000175971"/>
    </source>
</evidence>